<sequence>MFVQGLATLALALSASAFALPFRRQATSTTDVSSSTTDVPTTTVPTSTPVPTTSVAPSTTSTSSSVAPTSTLPAYLVGTQTGDGTYYAPGLGACGISNTNADMIAAVSHLLYDTFPGYTGTNPNNNPICGHTVTASYGGSNVTVAITDRCTACAITDLDFAPAAFDKLASETVGRIHGVTWVWDDLPADL</sequence>
<dbReference type="InterPro" id="IPR051477">
    <property type="entry name" value="Expansin_CellWall"/>
</dbReference>
<dbReference type="EMBL" id="JH711595">
    <property type="protein sequence ID" value="EIW74045.1"/>
    <property type="molecule type" value="Genomic_DNA"/>
</dbReference>
<reference evidence="5" key="1">
    <citation type="journal article" date="2012" name="Science">
        <title>The Paleozoic origin of enzymatic lignin decomposition reconstructed from 31 fungal genomes.</title>
        <authorList>
            <person name="Floudas D."/>
            <person name="Binder M."/>
            <person name="Riley R."/>
            <person name="Barry K."/>
            <person name="Blanchette R.A."/>
            <person name="Henrissat B."/>
            <person name="Martinez A.T."/>
            <person name="Otillar R."/>
            <person name="Spatafora J.W."/>
            <person name="Yadav J.S."/>
            <person name="Aerts A."/>
            <person name="Benoit I."/>
            <person name="Boyd A."/>
            <person name="Carlson A."/>
            <person name="Copeland A."/>
            <person name="Coutinho P.M."/>
            <person name="de Vries R.P."/>
            <person name="Ferreira P."/>
            <person name="Findley K."/>
            <person name="Foster B."/>
            <person name="Gaskell J."/>
            <person name="Glotzer D."/>
            <person name="Gorecki P."/>
            <person name="Heitman J."/>
            <person name="Hesse C."/>
            <person name="Hori C."/>
            <person name="Igarashi K."/>
            <person name="Jurgens J.A."/>
            <person name="Kallen N."/>
            <person name="Kersten P."/>
            <person name="Kohler A."/>
            <person name="Kuees U."/>
            <person name="Kumar T.K.A."/>
            <person name="Kuo A."/>
            <person name="LaButti K."/>
            <person name="Larrondo L.F."/>
            <person name="Lindquist E."/>
            <person name="Ling A."/>
            <person name="Lombard V."/>
            <person name="Lucas S."/>
            <person name="Lundell T."/>
            <person name="Martin R."/>
            <person name="McLaughlin D.J."/>
            <person name="Morgenstern I."/>
            <person name="Morin E."/>
            <person name="Murat C."/>
            <person name="Nagy L.G."/>
            <person name="Nolan M."/>
            <person name="Ohm R.A."/>
            <person name="Patyshakuliyeva A."/>
            <person name="Rokas A."/>
            <person name="Ruiz-Duenas F.J."/>
            <person name="Sabat G."/>
            <person name="Salamov A."/>
            <person name="Samejima M."/>
            <person name="Schmutz J."/>
            <person name="Slot J.C."/>
            <person name="St John F."/>
            <person name="Stenlid J."/>
            <person name="Sun H."/>
            <person name="Sun S."/>
            <person name="Syed K."/>
            <person name="Tsang A."/>
            <person name="Wiebenga A."/>
            <person name="Young D."/>
            <person name="Pisabarro A."/>
            <person name="Eastwood D.C."/>
            <person name="Martin F."/>
            <person name="Cullen D."/>
            <person name="Grigoriev I.V."/>
            <person name="Hibbett D.S."/>
        </authorList>
    </citation>
    <scope>NUCLEOTIDE SEQUENCE [LARGE SCALE GENOMIC DNA]</scope>
    <source>
        <strain evidence="5">RWD-64-598 SS2</strain>
    </source>
</reference>
<dbReference type="InterPro" id="IPR036908">
    <property type="entry name" value="RlpA-like_sf"/>
</dbReference>
<feature type="chain" id="PRO_5004455688" evidence="3">
    <location>
        <begin position="20"/>
        <end position="190"/>
    </location>
</feature>
<dbReference type="KEGG" id="cput:CONPUDRAFT_113768"/>
<evidence type="ECO:0000256" key="3">
    <source>
        <dbReference type="SAM" id="SignalP"/>
    </source>
</evidence>
<protein>
    <submittedName>
        <fullName evidence="4">Plant expansin</fullName>
    </submittedName>
</protein>
<keyword evidence="5" id="KW-1185">Reference proteome</keyword>
<evidence type="ECO:0000256" key="2">
    <source>
        <dbReference type="SAM" id="MobiDB-lite"/>
    </source>
</evidence>
<dbReference type="PANTHER" id="PTHR31836:SF27">
    <property type="entry name" value="RLPA-LIKE PROTEIN DOUBLE-PSI BETA-BARREL DOMAIN-CONTAINING PROTEIN"/>
    <property type="match status" value="1"/>
</dbReference>
<evidence type="ECO:0000313" key="4">
    <source>
        <dbReference type="EMBL" id="EIW74045.1"/>
    </source>
</evidence>
<gene>
    <name evidence="4" type="ORF">CONPUDRAFT_113768</name>
</gene>
<feature type="region of interest" description="Disordered" evidence="2">
    <location>
        <begin position="29"/>
        <end position="64"/>
    </location>
</feature>
<dbReference type="PANTHER" id="PTHR31836">
    <property type="match status" value="1"/>
</dbReference>
<dbReference type="GeneID" id="19199032"/>
<feature type="signal peptide" evidence="3">
    <location>
        <begin position="1"/>
        <end position="19"/>
    </location>
</feature>
<proteinExistence type="predicted"/>
<dbReference type="OMA" id="WETVTDI"/>
<dbReference type="Proteomes" id="UP000053558">
    <property type="component" value="Unassembled WGS sequence"/>
</dbReference>
<organism evidence="4 5">
    <name type="scientific">Coniophora puteana (strain RWD-64-598)</name>
    <name type="common">Brown rot fungus</name>
    <dbReference type="NCBI Taxonomy" id="741705"/>
    <lineage>
        <taxon>Eukaryota</taxon>
        <taxon>Fungi</taxon>
        <taxon>Dikarya</taxon>
        <taxon>Basidiomycota</taxon>
        <taxon>Agaricomycotina</taxon>
        <taxon>Agaricomycetes</taxon>
        <taxon>Agaricomycetidae</taxon>
        <taxon>Boletales</taxon>
        <taxon>Coniophorineae</taxon>
        <taxon>Coniophoraceae</taxon>
        <taxon>Coniophora</taxon>
    </lineage>
</organism>
<evidence type="ECO:0000256" key="1">
    <source>
        <dbReference type="ARBA" id="ARBA00022729"/>
    </source>
</evidence>
<name>R7SDU6_CONPW</name>
<keyword evidence="1 3" id="KW-0732">Signal</keyword>
<dbReference type="CDD" id="cd22191">
    <property type="entry name" value="DPBB_RlpA_EXP_N-like"/>
    <property type="match status" value="1"/>
</dbReference>
<accession>R7SDU6</accession>
<dbReference type="OrthoDB" id="623670at2759"/>
<dbReference type="AlphaFoldDB" id="R7SDU6"/>
<dbReference type="RefSeq" id="XP_007775761.1">
    <property type="nucleotide sequence ID" value="XM_007777571.1"/>
</dbReference>
<dbReference type="Gene3D" id="2.40.40.10">
    <property type="entry name" value="RlpA-like domain"/>
    <property type="match status" value="1"/>
</dbReference>
<dbReference type="eggNOG" id="ENOG502S2E4">
    <property type="taxonomic scope" value="Eukaryota"/>
</dbReference>
<evidence type="ECO:0000313" key="5">
    <source>
        <dbReference type="Proteomes" id="UP000053558"/>
    </source>
</evidence>
<dbReference type="SUPFAM" id="SSF50685">
    <property type="entry name" value="Barwin-like endoglucanases"/>
    <property type="match status" value="1"/>
</dbReference>